<keyword evidence="1" id="KW-0812">Transmembrane</keyword>
<dbReference type="Pfam" id="PF14143">
    <property type="entry name" value="YrhC"/>
    <property type="match status" value="1"/>
</dbReference>
<feature type="transmembrane region" description="Helical" evidence="1">
    <location>
        <begin position="50"/>
        <end position="68"/>
    </location>
</feature>
<keyword evidence="1" id="KW-0472">Membrane</keyword>
<evidence type="ECO:0000313" key="2">
    <source>
        <dbReference type="EMBL" id="WLR44019.1"/>
    </source>
</evidence>
<dbReference type="RefSeq" id="WP_306020570.1">
    <property type="nucleotide sequence ID" value="NZ_CP129013.1"/>
</dbReference>
<sequence>MVKEKMNKQQLYERMNDLKRYSFVLLALSSFLYLGLVLPENNVIQTDQHQIVTTIVSLIFIGSSLLCLKRSFYYRKLIQEEDN</sequence>
<keyword evidence="3" id="KW-1185">Reference proteome</keyword>
<reference evidence="2 3" key="1">
    <citation type="submission" date="2023-06" db="EMBL/GenBank/DDBJ databases">
        <title>Five Gram-positive bacteria isolated from mangrove sediments in Shenzhen, Guangdong, China.</title>
        <authorList>
            <person name="Yu S."/>
            <person name="Zheng W."/>
            <person name="Huang Y."/>
        </authorList>
    </citation>
    <scope>NUCLEOTIDE SEQUENCE [LARGE SCALE GENOMIC DNA]</scope>
    <source>
        <strain evidence="2 3">SaN35-3</strain>
    </source>
</reference>
<name>A0ABY9JXB2_9BACI</name>
<gene>
    <name evidence="2" type="ORF">LC087_07930</name>
</gene>
<feature type="transmembrane region" description="Helical" evidence="1">
    <location>
        <begin position="21"/>
        <end position="38"/>
    </location>
</feature>
<dbReference type="EMBL" id="CP129013">
    <property type="protein sequence ID" value="WLR44019.1"/>
    <property type="molecule type" value="Genomic_DNA"/>
</dbReference>
<dbReference type="InterPro" id="IPR025418">
    <property type="entry name" value="YrhC-like"/>
</dbReference>
<evidence type="ECO:0000256" key="1">
    <source>
        <dbReference type="SAM" id="Phobius"/>
    </source>
</evidence>
<organism evidence="2 3">
    <name type="scientific">Bacillus carboniphilus</name>
    <dbReference type="NCBI Taxonomy" id="86663"/>
    <lineage>
        <taxon>Bacteria</taxon>
        <taxon>Bacillati</taxon>
        <taxon>Bacillota</taxon>
        <taxon>Bacilli</taxon>
        <taxon>Bacillales</taxon>
        <taxon>Bacillaceae</taxon>
        <taxon>Bacillus</taxon>
    </lineage>
</organism>
<proteinExistence type="predicted"/>
<keyword evidence="1" id="KW-1133">Transmembrane helix</keyword>
<accession>A0ABY9JXB2</accession>
<evidence type="ECO:0000313" key="3">
    <source>
        <dbReference type="Proteomes" id="UP001197974"/>
    </source>
</evidence>
<protein>
    <submittedName>
        <fullName evidence="2">YrhC family protein</fullName>
    </submittedName>
</protein>
<dbReference type="Proteomes" id="UP001197974">
    <property type="component" value="Chromosome"/>
</dbReference>